<organism evidence="2 3">
    <name type="scientific">Acinetobacter phage vB_AP_P1489</name>
    <dbReference type="NCBI Taxonomy" id="3032263"/>
    <lineage>
        <taxon>Viruses</taxon>
        <taxon>Duplodnaviria</taxon>
        <taxon>Heunggongvirae</taxon>
        <taxon>Uroviricota</taxon>
        <taxon>Caudoviricetes</taxon>
        <taxon>Autographivirales</taxon>
        <taxon>Autoscriptoviridae</taxon>
        <taxon>Beijerinckvirinae</taxon>
        <taxon>Friunavirus</taxon>
        <taxon>Friunavirus P1489</taxon>
    </lineage>
</organism>
<evidence type="ECO:0000313" key="3">
    <source>
        <dbReference type="Proteomes" id="UP001233428"/>
    </source>
</evidence>
<accession>A0AA49EP84</accession>
<reference evidence="2 3" key="1">
    <citation type="submission" date="2023-02" db="EMBL/GenBank/DDBJ databases">
        <authorList>
            <person name="Zhang Y."/>
        </authorList>
    </citation>
    <scope>NUCLEOTIDE SEQUENCE [LARGE SCALE GENOMIC DNA]</scope>
</reference>
<proteinExistence type="predicted"/>
<name>A0AA49EP84_9CAUD</name>
<evidence type="ECO:0000313" key="2">
    <source>
        <dbReference type="EMBL" id="WEM05738.1"/>
    </source>
</evidence>
<protein>
    <submittedName>
        <fullName evidence="2">Uncharacterized protein</fullName>
    </submittedName>
</protein>
<keyword evidence="1" id="KW-0472">Membrane</keyword>
<dbReference type="EMBL" id="OQ451773">
    <property type="protein sequence ID" value="WEM05738.1"/>
    <property type="molecule type" value="Genomic_DNA"/>
</dbReference>
<keyword evidence="1" id="KW-0812">Transmembrane</keyword>
<keyword evidence="1" id="KW-1133">Transmembrane helix</keyword>
<dbReference type="Proteomes" id="UP001233428">
    <property type="component" value="Segment"/>
</dbReference>
<feature type="transmembrane region" description="Helical" evidence="1">
    <location>
        <begin position="33"/>
        <end position="51"/>
    </location>
</feature>
<evidence type="ECO:0000256" key="1">
    <source>
        <dbReference type="SAM" id="Phobius"/>
    </source>
</evidence>
<sequence length="62" mass="7176">MLSVLLFVYLLLGVIIGVVVAPEYKYMSDDKRTYVQLIVLAYPLWITLKVFKFAIHKICKVV</sequence>
<keyword evidence="3" id="KW-1185">Reference proteome</keyword>